<dbReference type="InterPro" id="IPR000565">
    <property type="entry name" value="Topo_IIA_B"/>
</dbReference>
<dbReference type="Pfam" id="PF00986">
    <property type="entry name" value="DNA_gyraseB_C"/>
    <property type="match status" value="1"/>
</dbReference>
<evidence type="ECO:0000256" key="5">
    <source>
        <dbReference type="ARBA" id="ARBA00022840"/>
    </source>
</evidence>
<dbReference type="GO" id="GO:0005694">
    <property type="term" value="C:chromosome"/>
    <property type="evidence" value="ECO:0007669"/>
    <property type="project" value="InterPro"/>
</dbReference>
<dbReference type="FunFam" id="3.30.230.10:FF:000005">
    <property type="entry name" value="DNA gyrase subunit B"/>
    <property type="match status" value="1"/>
</dbReference>
<dbReference type="FunFam" id="3.40.50.670:FF:000001">
    <property type="entry name" value="DNA topoisomerase 2"/>
    <property type="match status" value="1"/>
</dbReference>
<dbReference type="InterPro" id="IPR011557">
    <property type="entry name" value="GyrB"/>
</dbReference>
<sequence>MADEDEQVQGEQAGDGAQEAEAAARRAEEQAARKERQKGSETYGAADITVLEGLEAVRKRPGMYIGSTGVRGLHHLVYEIVDNSVDEALAGFATRVDVTIHPDNRVTVSDDGRGIPVGMHPKENKPAVEVVLTVLHAGGKFGDGGGYKVSGGLHGVGSSVVNALSELLQVEIKTDGYTWFQEFARGAKQMELQKGEPTKEHGTSITFAPDPDIFETTEFDFHTLEQRLRETAFLTRGLRITITDERGEGHKADFHYEGGIEDFVSYLNSSKEAAHDKVVFFDGESEEGYVEIAMQWNTSYQESVFSFANNINTHEGGSHMSGFRSALTRTLNRYAREKGLLKEKDVNLSGEDVREGLTAVISVKLGDPQFEGQTKTKLGNPGMEGFVASVVNAKLAEFFEENPRVGNSVIKKAIQAAQARDAARKARDLTRRKSALENSKLPGKLADCSVRDPSLSEIFVVEGDSAGGSAKQGRDRNTQAVLPLRGKILNVEKARIDKVLKNNEIQALITAIGTGVRDEFNIEGARYHKIILMTDADVDGAHIRTLVLTLLFREMPQLIEAGYVYIAKPPLYKLKQGSNERYIEKESELEEVLLSDKFEKLQIVDREGNAFKVTEARWQRYTRMLKQFEGWASTLRAAHGAALVGFLEEAGVLGAQIASADAAVAHFADGATDADAVSVELVDQDGDVLTVRGIEKKTGLAQTHRVRRSLFDSPEYRSFVKLHGQIVELVGLPTFTVTLGDRSEEATTFEGLRTAVLSVAQRGVSLSRFKGLGEMNAEQLRTTTMDPTTRTLAQVSIEDAAAADLIFSQLMGDAVEHRKAFIEENALAATVDV</sequence>
<dbReference type="Proteomes" id="UP000240739">
    <property type="component" value="Unassembled WGS sequence"/>
</dbReference>
<keyword evidence="5 10" id="KW-0067">ATP-binding</keyword>
<dbReference type="InterPro" id="IPR013759">
    <property type="entry name" value="Topo_IIA_B_C"/>
</dbReference>
<feature type="region of interest" description="Disordered" evidence="11">
    <location>
        <begin position="1"/>
        <end position="40"/>
    </location>
</feature>
<dbReference type="InterPro" id="IPR006171">
    <property type="entry name" value="TOPRIM_dom"/>
</dbReference>
<dbReference type="InterPro" id="IPR001241">
    <property type="entry name" value="Topo_IIA"/>
</dbReference>
<dbReference type="FunFam" id="3.30.565.10:FF:000002">
    <property type="entry name" value="DNA gyrase subunit B"/>
    <property type="match status" value="1"/>
</dbReference>
<dbReference type="CDD" id="cd16928">
    <property type="entry name" value="HATPase_GyrB-like"/>
    <property type="match status" value="1"/>
</dbReference>
<keyword evidence="4 10" id="KW-0547">Nucleotide-binding</keyword>
<keyword evidence="3 10" id="KW-0479">Metal-binding</keyword>
<dbReference type="GO" id="GO:0006265">
    <property type="term" value="P:DNA topological change"/>
    <property type="evidence" value="ECO:0007669"/>
    <property type="project" value="UniProtKB-UniRule"/>
</dbReference>
<feature type="compositionally biased region" description="Low complexity" evidence="11">
    <location>
        <begin position="9"/>
        <end position="21"/>
    </location>
</feature>
<feature type="binding site" evidence="10">
    <location>
        <position position="535"/>
    </location>
    <ligand>
        <name>Mg(2+)</name>
        <dbReference type="ChEBI" id="CHEBI:18420"/>
        <label>1</label>
        <note>catalytic</note>
    </ligand>
</feature>
<feature type="binding site" evidence="10">
    <location>
        <position position="462"/>
    </location>
    <ligand>
        <name>Mg(2+)</name>
        <dbReference type="ChEBI" id="CHEBI:18420"/>
        <label>1</label>
        <note>catalytic</note>
    </ligand>
</feature>
<evidence type="ECO:0000256" key="1">
    <source>
        <dbReference type="ARBA" id="ARBA00000185"/>
    </source>
</evidence>
<accession>A0A2T4UJ05</accession>
<dbReference type="GO" id="GO:0046872">
    <property type="term" value="F:metal ion binding"/>
    <property type="evidence" value="ECO:0007669"/>
    <property type="project" value="UniProtKB-KW"/>
</dbReference>
<evidence type="ECO:0000256" key="9">
    <source>
        <dbReference type="ARBA" id="ARBA00023235"/>
    </source>
</evidence>
<dbReference type="InterPro" id="IPR018522">
    <property type="entry name" value="TopoIIA_CS"/>
</dbReference>
<dbReference type="SMART" id="SM00387">
    <property type="entry name" value="HATPase_c"/>
    <property type="match status" value="1"/>
</dbReference>
<dbReference type="PRINTS" id="PR01159">
    <property type="entry name" value="DNAGYRASEB"/>
</dbReference>
<evidence type="ECO:0000256" key="7">
    <source>
        <dbReference type="ARBA" id="ARBA00023029"/>
    </source>
</evidence>
<dbReference type="Pfam" id="PF02518">
    <property type="entry name" value="HATPase_c"/>
    <property type="match status" value="1"/>
</dbReference>
<comment type="subunit">
    <text evidence="10">Heterotetramer, composed of two GyrA and two GyrB chains. In the heterotetramer, GyrA contains the active site tyrosine that forms a transient covalent intermediate with DNA, while GyrB binds cofactors and catalyzes ATP hydrolysis.</text>
</comment>
<evidence type="ECO:0000313" key="13">
    <source>
        <dbReference type="EMBL" id="PTL59223.1"/>
    </source>
</evidence>
<dbReference type="CDD" id="cd03366">
    <property type="entry name" value="TOPRIM_TopoIIA_GyrB"/>
    <property type="match status" value="1"/>
</dbReference>
<dbReference type="GO" id="GO:0034335">
    <property type="term" value="F:DNA negative supercoiling activity"/>
    <property type="evidence" value="ECO:0007669"/>
    <property type="project" value="UniProtKB-ARBA"/>
</dbReference>
<feature type="domain" description="Toprim" evidence="12">
    <location>
        <begin position="456"/>
        <end position="570"/>
    </location>
</feature>
<dbReference type="Gene3D" id="3.40.50.670">
    <property type="match status" value="2"/>
</dbReference>
<dbReference type="InterPro" id="IPR014721">
    <property type="entry name" value="Ribsml_uS5_D2-typ_fold_subgr"/>
</dbReference>
<evidence type="ECO:0000256" key="6">
    <source>
        <dbReference type="ARBA" id="ARBA00022842"/>
    </source>
</evidence>
<evidence type="ECO:0000256" key="3">
    <source>
        <dbReference type="ARBA" id="ARBA00022723"/>
    </source>
</evidence>
<dbReference type="Gene3D" id="3.30.230.10">
    <property type="match status" value="1"/>
</dbReference>
<dbReference type="Pfam" id="PF01751">
    <property type="entry name" value="Toprim"/>
    <property type="match status" value="1"/>
</dbReference>
<organism evidence="13 14">
    <name type="scientific">Paraconexibacter algicola</name>
    <dbReference type="NCBI Taxonomy" id="2133960"/>
    <lineage>
        <taxon>Bacteria</taxon>
        <taxon>Bacillati</taxon>
        <taxon>Actinomycetota</taxon>
        <taxon>Thermoleophilia</taxon>
        <taxon>Solirubrobacterales</taxon>
        <taxon>Paraconexibacteraceae</taxon>
        <taxon>Paraconexibacter</taxon>
    </lineage>
</organism>
<dbReference type="OrthoDB" id="9802808at2"/>
<dbReference type="PANTHER" id="PTHR45866:SF1">
    <property type="entry name" value="DNA GYRASE SUBUNIT B, MITOCHONDRIAL"/>
    <property type="match status" value="1"/>
</dbReference>
<name>A0A2T4UJ05_9ACTN</name>
<feature type="site" description="Interaction with DNA" evidence="10">
    <location>
        <position position="487"/>
    </location>
</feature>
<dbReference type="PROSITE" id="PS50880">
    <property type="entry name" value="TOPRIM"/>
    <property type="match status" value="1"/>
</dbReference>
<feature type="binding site" evidence="10">
    <location>
        <position position="537"/>
    </location>
    <ligand>
        <name>Mg(2+)</name>
        <dbReference type="ChEBI" id="CHEBI:18420"/>
        <label>2</label>
    </ligand>
</feature>
<dbReference type="NCBIfam" id="NF004189">
    <property type="entry name" value="PRK05644.1"/>
    <property type="match status" value="1"/>
</dbReference>
<dbReference type="NCBIfam" id="TIGR01059">
    <property type="entry name" value="gyrB"/>
    <property type="match status" value="1"/>
</dbReference>
<dbReference type="InterPro" id="IPR034160">
    <property type="entry name" value="TOPRIM_GyrB"/>
</dbReference>
<dbReference type="SUPFAM" id="SSF54211">
    <property type="entry name" value="Ribosomal protein S5 domain 2-like"/>
    <property type="match status" value="1"/>
</dbReference>
<comment type="cofactor">
    <cofactor evidence="10">
        <name>Mg(2+)</name>
        <dbReference type="ChEBI" id="CHEBI:18420"/>
    </cofactor>
    <cofactor evidence="10">
        <name>Mn(2+)</name>
        <dbReference type="ChEBI" id="CHEBI:29035"/>
    </cofactor>
    <cofactor evidence="10">
        <name>Ca(2+)</name>
        <dbReference type="ChEBI" id="CHEBI:29108"/>
    </cofactor>
    <text evidence="10">Binds two Mg(2+) per subunit. The magnesium ions form salt bridges with both the protein and the DNA. Can also accept other divalent metal cations, such as Mn(2+) or Ca(2+).</text>
</comment>
<dbReference type="InterPro" id="IPR003594">
    <property type="entry name" value="HATPase_dom"/>
</dbReference>
<dbReference type="RefSeq" id="WP_107567659.1">
    <property type="nucleotide sequence ID" value="NZ_PYYB01000001.1"/>
</dbReference>
<protein>
    <recommendedName>
        <fullName evidence="10">DNA gyrase subunit B</fullName>
        <ecNumber evidence="10">5.6.2.2</ecNumber>
    </recommendedName>
</protein>
<comment type="catalytic activity">
    <reaction evidence="1 10">
        <text>ATP-dependent breakage, passage and rejoining of double-stranded DNA.</text>
        <dbReference type="EC" id="5.6.2.2"/>
    </reaction>
</comment>
<comment type="caution">
    <text evidence="13">The sequence shown here is derived from an EMBL/GenBank/DDBJ whole genome shotgun (WGS) entry which is preliminary data.</text>
</comment>
<dbReference type="GO" id="GO:0005524">
    <property type="term" value="F:ATP binding"/>
    <property type="evidence" value="ECO:0007669"/>
    <property type="project" value="UniProtKB-UniRule"/>
</dbReference>
<dbReference type="GO" id="GO:0005737">
    <property type="term" value="C:cytoplasm"/>
    <property type="evidence" value="ECO:0007669"/>
    <property type="project" value="UniProtKB-SubCell"/>
</dbReference>
<dbReference type="SUPFAM" id="SSF56719">
    <property type="entry name" value="Type II DNA topoisomerase"/>
    <property type="match status" value="1"/>
</dbReference>
<comment type="miscellaneous">
    <text evidence="10">Few gyrases are as efficient as E.coli at forming negative supercoils. Not all organisms have 2 type II topoisomerases; in organisms with a single type II topoisomerase this enzyme also has to decatenate newly replicated chromosomes.</text>
</comment>
<proteinExistence type="inferred from homology"/>
<comment type="function">
    <text evidence="10">A type II topoisomerase that negatively supercoils closed circular double-stranded (ds) DNA in an ATP-dependent manner to modulate DNA topology and maintain chromosomes in an underwound state. Negative supercoiling favors strand separation, and DNA replication, transcription, recombination and repair, all of which involve strand separation. Also able to catalyze the interconversion of other topological isomers of dsDNA rings, including catenanes and knotted rings. Type II topoisomerases break and join 2 DNA strands simultaneously in an ATP-dependent manner.</text>
</comment>
<dbReference type="InterPro" id="IPR002288">
    <property type="entry name" value="DNA_gyrase_B_C"/>
</dbReference>
<dbReference type="SMART" id="SM00433">
    <property type="entry name" value="TOP2c"/>
    <property type="match status" value="1"/>
</dbReference>
<reference evidence="13 14" key="1">
    <citation type="submission" date="2018-03" db="EMBL/GenBank/DDBJ databases">
        <title>Aquarubrobacter algicola gen. nov., sp. nov., a novel actinobacterium isolated from shallow eutrophic lake during the end of cyanobacterial harmful algal blooms.</title>
        <authorList>
            <person name="Chun S.J."/>
        </authorList>
    </citation>
    <scope>NUCLEOTIDE SEQUENCE [LARGE SCALE GENOMIC DNA]</scope>
    <source>
        <strain evidence="13 14">Seoho-28</strain>
    </source>
</reference>
<keyword evidence="14" id="KW-1185">Reference proteome</keyword>
<dbReference type="GO" id="GO:0006261">
    <property type="term" value="P:DNA-templated DNA replication"/>
    <property type="evidence" value="ECO:0007669"/>
    <property type="project" value="UniProtKB-UniRule"/>
</dbReference>
<dbReference type="HAMAP" id="MF_01898">
    <property type="entry name" value="GyrB"/>
    <property type="match status" value="1"/>
</dbReference>
<dbReference type="PANTHER" id="PTHR45866">
    <property type="entry name" value="DNA GYRASE/TOPOISOMERASE SUBUNIT B"/>
    <property type="match status" value="1"/>
</dbReference>
<feature type="compositionally biased region" description="Basic and acidic residues" evidence="11">
    <location>
        <begin position="22"/>
        <end position="39"/>
    </location>
</feature>
<keyword evidence="9 10" id="KW-0413">Isomerase</keyword>
<dbReference type="EMBL" id="PYYB01000001">
    <property type="protein sequence ID" value="PTL59223.1"/>
    <property type="molecule type" value="Genomic_DNA"/>
</dbReference>
<dbReference type="GO" id="GO:0003677">
    <property type="term" value="F:DNA binding"/>
    <property type="evidence" value="ECO:0007669"/>
    <property type="project" value="UniProtKB-KW"/>
</dbReference>
<keyword evidence="8" id="KW-0238">DNA-binding</keyword>
<comment type="subcellular location">
    <subcellularLocation>
        <location evidence="10">Cytoplasm</location>
    </subcellularLocation>
</comment>
<dbReference type="PROSITE" id="PS00177">
    <property type="entry name" value="TOPOISOMERASE_II"/>
    <property type="match status" value="1"/>
</dbReference>
<dbReference type="InterPro" id="IPR036890">
    <property type="entry name" value="HATPase_C_sf"/>
</dbReference>
<evidence type="ECO:0000256" key="4">
    <source>
        <dbReference type="ARBA" id="ARBA00022741"/>
    </source>
</evidence>
<dbReference type="SUPFAM" id="SSF55874">
    <property type="entry name" value="ATPase domain of HSP90 chaperone/DNA topoisomerase II/histidine kinase"/>
    <property type="match status" value="1"/>
</dbReference>
<comment type="similarity">
    <text evidence="2 10">Belongs to the type II topoisomerase GyrB family.</text>
</comment>
<evidence type="ECO:0000256" key="10">
    <source>
        <dbReference type="HAMAP-Rule" id="MF_01898"/>
    </source>
</evidence>
<feature type="binding site" evidence="10">
    <location>
        <position position="535"/>
    </location>
    <ligand>
        <name>Mg(2+)</name>
        <dbReference type="ChEBI" id="CHEBI:18420"/>
        <label>2</label>
    </ligand>
</feature>
<dbReference type="InterPro" id="IPR013760">
    <property type="entry name" value="Topo_IIA-like_dom_sf"/>
</dbReference>
<evidence type="ECO:0000256" key="11">
    <source>
        <dbReference type="SAM" id="MobiDB-lite"/>
    </source>
</evidence>
<dbReference type="CDD" id="cd00822">
    <property type="entry name" value="TopoII_Trans_DNA_gyrase"/>
    <property type="match status" value="1"/>
</dbReference>
<dbReference type="InterPro" id="IPR020568">
    <property type="entry name" value="Ribosomal_Su5_D2-typ_SF"/>
</dbReference>
<feature type="site" description="Interaction with DNA" evidence="10">
    <location>
        <position position="490"/>
    </location>
</feature>
<evidence type="ECO:0000256" key="2">
    <source>
        <dbReference type="ARBA" id="ARBA00010708"/>
    </source>
</evidence>
<evidence type="ECO:0000256" key="8">
    <source>
        <dbReference type="ARBA" id="ARBA00023125"/>
    </source>
</evidence>
<dbReference type="Pfam" id="PF00204">
    <property type="entry name" value="DNA_gyraseB"/>
    <property type="match status" value="1"/>
</dbReference>
<dbReference type="EC" id="5.6.2.2" evidence="10"/>
<gene>
    <name evidence="10 13" type="primary">gyrB</name>
    <name evidence="13" type="ORF">C7Y72_05940</name>
</gene>
<keyword evidence="7 10" id="KW-0799">Topoisomerase</keyword>
<keyword evidence="10" id="KW-0963">Cytoplasm</keyword>
<dbReference type="AlphaFoldDB" id="A0A2T4UJ05"/>
<keyword evidence="6 10" id="KW-0460">Magnesium</keyword>
<dbReference type="PRINTS" id="PR00418">
    <property type="entry name" value="TPI2FAMILY"/>
</dbReference>
<dbReference type="NCBIfam" id="NF011501">
    <property type="entry name" value="PRK14939.1"/>
    <property type="match status" value="1"/>
</dbReference>
<dbReference type="Gene3D" id="3.30.565.10">
    <property type="entry name" value="Histidine kinase-like ATPase, C-terminal domain"/>
    <property type="match status" value="1"/>
</dbReference>
<evidence type="ECO:0000313" key="14">
    <source>
        <dbReference type="Proteomes" id="UP000240739"/>
    </source>
</evidence>
<evidence type="ECO:0000259" key="12">
    <source>
        <dbReference type="PROSITE" id="PS50880"/>
    </source>
</evidence>
<dbReference type="InterPro" id="IPR013506">
    <property type="entry name" value="Topo_IIA_bsu_dom2"/>
</dbReference>